<keyword evidence="2" id="KW-1185">Reference proteome</keyword>
<comment type="caution">
    <text evidence="1">The sequence shown here is derived from an EMBL/GenBank/DDBJ whole genome shotgun (WGS) entry which is preliminary data.</text>
</comment>
<gene>
    <name evidence="1" type="ORF">MHBO_001977</name>
</gene>
<sequence length="181" mass="21265">MSVSVNKLIDKINKKIVFHKKVEKHSKRIATAIFNPKKSDIDFDYLFNGDFDNGKKGIIEFVFETTKSNKKSKNICLKLAVILVTENENAKENADFILNLINFRQDCKKLVEFEFKKMTIRDEIISIAKQNPKIKESILYFVNLIESENTKFEEFDQLEKLNKNAKNLILHFFKENDFSIF</sequence>
<organism evidence="1 2">
    <name type="scientific">Bonamia ostreae</name>
    <dbReference type="NCBI Taxonomy" id="126728"/>
    <lineage>
        <taxon>Eukaryota</taxon>
        <taxon>Sar</taxon>
        <taxon>Rhizaria</taxon>
        <taxon>Endomyxa</taxon>
        <taxon>Ascetosporea</taxon>
        <taxon>Haplosporida</taxon>
        <taxon>Bonamia</taxon>
    </lineage>
</organism>
<evidence type="ECO:0000313" key="1">
    <source>
        <dbReference type="EMBL" id="MES1920292.1"/>
    </source>
</evidence>
<evidence type="ECO:0000313" key="2">
    <source>
        <dbReference type="Proteomes" id="UP001439008"/>
    </source>
</evidence>
<name>A0ABV2AKY6_9EUKA</name>
<proteinExistence type="predicted"/>
<accession>A0ABV2AKY6</accession>
<feature type="non-terminal residue" evidence="1">
    <location>
        <position position="181"/>
    </location>
</feature>
<protein>
    <submittedName>
        <fullName evidence="1">Uncharacterized protein</fullName>
    </submittedName>
</protein>
<reference evidence="1 2" key="1">
    <citation type="journal article" date="2024" name="BMC Biol.">
        <title>Comparative genomics of Ascetosporea gives new insight into the evolutionary basis for animal parasitism in Rhizaria.</title>
        <authorList>
            <person name="Hiltunen Thoren M."/>
            <person name="Onut-Brannstrom I."/>
            <person name="Alfjorden A."/>
            <person name="Peckova H."/>
            <person name="Swords F."/>
            <person name="Hooper C."/>
            <person name="Holzer A.S."/>
            <person name="Bass D."/>
            <person name="Burki F."/>
        </authorList>
    </citation>
    <scope>NUCLEOTIDE SEQUENCE [LARGE SCALE GENOMIC DNA]</scope>
    <source>
        <strain evidence="1">20-A016</strain>
    </source>
</reference>
<dbReference type="Proteomes" id="UP001439008">
    <property type="component" value="Unassembled WGS sequence"/>
</dbReference>
<dbReference type="EMBL" id="JBDODL010000590">
    <property type="protein sequence ID" value="MES1920292.1"/>
    <property type="molecule type" value="Genomic_DNA"/>
</dbReference>